<evidence type="ECO:0000313" key="1">
    <source>
        <dbReference type="EMBL" id="KAJ8481026.1"/>
    </source>
</evidence>
<organism evidence="1 2">
    <name type="scientific">Trametes cubensis</name>
    <dbReference type="NCBI Taxonomy" id="1111947"/>
    <lineage>
        <taxon>Eukaryota</taxon>
        <taxon>Fungi</taxon>
        <taxon>Dikarya</taxon>
        <taxon>Basidiomycota</taxon>
        <taxon>Agaricomycotina</taxon>
        <taxon>Agaricomycetes</taxon>
        <taxon>Polyporales</taxon>
        <taxon>Polyporaceae</taxon>
        <taxon>Trametes</taxon>
    </lineage>
</organism>
<reference evidence="1" key="1">
    <citation type="submission" date="2022-11" db="EMBL/GenBank/DDBJ databases">
        <title>Genome Sequence of Cubamyces cubensis.</title>
        <authorList>
            <person name="Buettner E."/>
        </authorList>
    </citation>
    <scope>NUCLEOTIDE SEQUENCE</scope>
    <source>
        <strain evidence="1">MPL-01</strain>
    </source>
</reference>
<proteinExistence type="predicted"/>
<dbReference type="AlphaFoldDB" id="A0AAD7XA72"/>
<gene>
    <name evidence="1" type="ORF">ONZ51_g6261</name>
</gene>
<accession>A0AAD7XA72</accession>
<keyword evidence="2" id="KW-1185">Reference proteome</keyword>
<dbReference type="EMBL" id="JAPEVG010000147">
    <property type="protein sequence ID" value="KAJ8481026.1"/>
    <property type="molecule type" value="Genomic_DNA"/>
</dbReference>
<sequence length="457" mass="49845">MPIHTVFNALPTMTGNFVVFSEEEDVLSFITDPVLSSTSKMLQFSTGSLSVRVARALVTYLRGPACAAGVTHLTIEDPEELLASTTNRSLVVAFAALSTLTHLTLLGVGPLSRMLLSKMRAKLTDVTLEIEPHDDNEEEDDDPATCLNPISLLRNFQDSLVHLSGQGIQTIWTEEMASTPRYPKLKSVAFTDADIPFTSDYVRAFPNITALRLRTSPHEYEELLDCNPAKFEANREANVLLQLQRGLWSQTLECCDGTLGTLYVLALQCRVKELRVTCDIDAPKMLGSVLSDTQPTILSLEQFPLDMLAGRAFAAAMRAPYAAQLRSLEIMLMLDGDSGKKGNAGVAAALDSLINALQPLSIERFGLCLGCNFRGVYPYERGMPASAVSLTRSEEYLRDLELNSLAQRIHGSVAALKSVVVMMMGHRTRAAEVVAVGDRTGCQALKMFRVAALVGRG</sequence>
<name>A0AAD7XA72_9APHY</name>
<dbReference type="Proteomes" id="UP001215151">
    <property type="component" value="Unassembled WGS sequence"/>
</dbReference>
<evidence type="ECO:0000313" key="2">
    <source>
        <dbReference type="Proteomes" id="UP001215151"/>
    </source>
</evidence>
<protein>
    <submittedName>
        <fullName evidence="1">Uncharacterized protein</fullName>
    </submittedName>
</protein>
<comment type="caution">
    <text evidence="1">The sequence shown here is derived from an EMBL/GenBank/DDBJ whole genome shotgun (WGS) entry which is preliminary data.</text>
</comment>